<comment type="caution">
    <text evidence="1">The sequence shown here is derived from an EMBL/GenBank/DDBJ whole genome shotgun (WGS) entry which is preliminary data.</text>
</comment>
<dbReference type="EMBL" id="WMIG01000026">
    <property type="protein sequence ID" value="MTH62126.1"/>
    <property type="molecule type" value="Genomic_DNA"/>
</dbReference>
<dbReference type="RefSeq" id="WP_155042077.1">
    <property type="nucleotide sequence ID" value="NZ_WMIG01000026.1"/>
</dbReference>
<dbReference type="AlphaFoldDB" id="A0A844HQK5"/>
<evidence type="ECO:0000313" key="1">
    <source>
        <dbReference type="EMBL" id="MTH62126.1"/>
    </source>
</evidence>
<name>A0A844HQK5_9RHOB</name>
<proteinExistence type="predicted"/>
<reference evidence="1 2" key="1">
    <citation type="submission" date="2019-11" db="EMBL/GenBank/DDBJ databases">
        <authorList>
            <person name="Dong K."/>
        </authorList>
    </citation>
    <scope>NUCLEOTIDE SEQUENCE [LARGE SCALE GENOMIC DNA]</scope>
    <source>
        <strain evidence="1 2">NBRC 112902</strain>
    </source>
</reference>
<dbReference type="Proteomes" id="UP000449846">
    <property type="component" value="Unassembled WGS sequence"/>
</dbReference>
<sequence>MAKHSLTTAFTGPYSVVANGLLQHGGGSPIEIVVAASMPANDADALILAEDFDVIRASGDRTFFARAQNATALLRVVPAL</sequence>
<evidence type="ECO:0000313" key="2">
    <source>
        <dbReference type="Proteomes" id="UP000449846"/>
    </source>
</evidence>
<gene>
    <name evidence="1" type="ORF">GL300_23285</name>
</gene>
<keyword evidence="2" id="KW-1185">Reference proteome</keyword>
<organism evidence="1 2">
    <name type="scientific">Paracoccus litorisediminis</name>
    <dbReference type="NCBI Taxonomy" id="2006130"/>
    <lineage>
        <taxon>Bacteria</taxon>
        <taxon>Pseudomonadati</taxon>
        <taxon>Pseudomonadota</taxon>
        <taxon>Alphaproteobacteria</taxon>
        <taxon>Rhodobacterales</taxon>
        <taxon>Paracoccaceae</taxon>
        <taxon>Paracoccus</taxon>
    </lineage>
</organism>
<protein>
    <submittedName>
        <fullName evidence="1">Uncharacterized protein</fullName>
    </submittedName>
</protein>
<accession>A0A844HQK5</accession>